<dbReference type="Proteomes" id="UP000474104">
    <property type="component" value="Unassembled WGS sequence"/>
</dbReference>
<dbReference type="InterPro" id="IPR043129">
    <property type="entry name" value="ATPase_NBD"/>
</dbReference>
<dbReference type="RefSeq" id="WP_004082663.1">
    <property type="nucleotide sequence ID" value="NZ_VIRB01000163.1"/>
</dbReference>
<dbReference type="OrthoDB" id="9795247at2"/>
<evidence type="ECO:0000256" key="1">
    <source>
        <dbReference type="ARBA" id="ARBA00006479"/>
    </source>
</evidence>
<reference evidence="2 3" key="1">
    <citation type="submission" date="2019-07" db="EMBL/GenBank/DDBJ databases">
        <title>Draft genome sequences of 15 bacterial species constituting the stable defined intestinal microbiota of the GM15 gnotobiotic mouse model.</title>
        <authorList>
            <person name="Elie C."/>
            <person name="Mathieu A."/>
            <person name="Saliou A."/>
            <person name="Darnaud M."/>
            <person name="Leulier F."/>
            <person name="Tamellini A."/>
        </authorList>
    </citation>
    <scope>NUCLEOTIDE SEQUENCE [LARGE SCALE GENOMIC DNA]</scope>
    <source>
        <strain evidence="3">ASF 502</strain>
    </source>
</reference>
<dbReference type="EMBL" id="VIRB01000163">
    <property type="protein sequence ID" value="NDO72306.1"/>
    <property type="molecule type" value="Genomic_DNA"/>
</dbReference>
<dbReference type="PANTHER" id="PTHR18964:SF165">
    <property type="entry name" value="BETA-GLUCOSIDE KINASE"/>
    <property type="match status" value="1"/>
</dbReference>
<dbReference type="InterPro" id="IPR000600">
    <property type="entry name" value="ROK"/>
</dbReference>
<sequence>MNKYVTIDIGGTAIKYGILSEGGEFLCRRQMHTEAYKGGPSILEKAVGIADEYIGANQISGICISTAGMVDTEKGEIFHSAPLIPHYTGTRFKEVMERRFEIPCEVENDVNCAGLAESVSGAAKGCSPALMLTIGTGIGGCIIADGKVFHGFSNSACEVGYMHMAGSDFQTLGAASILTRKVAEWKNEPAEVWNGYHIFEEAKKGDGLCVRAIEEMADVLGQGIANICYVINPETVVLGGGIMAQEEYLRPLMEHALEKYLIPSICSRTRIAFAKHRNDAGMLGAFYHFMQRRSV</sequence>
<dbReference type="PANTHER" id="PTHR18964">
    <property type="entry name" value="ROK (REPRESSOR, ORF, KINASE) FAMILY"/>
    <property type="match status" value="1"/>
</dbReference>
<accession>A0A9X5CH19</accession>
<evidence type="ECO:0000313" key="2">
    <source>
        <dbReference type="EMBL" id="NDO72306.1"/>
    </source>
</evidence>
<dbReference type="Pfam" id="PF00480">
    <property type="entry name" value="ROK"/>
    <property type="match status" value="1"/>
</dbReference>
<evidence type="ECO:0000313" key="3">
    <source>
        <dbReference type="Proteomes" id="UP000474104"/>
    </source>
</evidence>
<dbReference type="AlphaFoldDB" id="A0A9X5CH19"/>
<name>A0A9X5CH19_9FIRM</name>
<dbReference type="Gene3D" id="3.30.420.40">
    <property type="match status" value="2"/>
</dbReference>
<dbReference type="CDD" id="cd24068">
    <property type="entry name" value="ASKHA_NBD_ROK_FnNanK-like"/>
    <property type="match status" value="1"/>
</dbReference>
<protein>
    <submittedName>
        <fullName evidence="2">ROK family protein</fullName>
    </submittedName>
</protein>
<dbReference type="SUPFAM" id="SSF53067">
    <property type="entry name" value="Actin-like ATPase domain"/>
    <property type="match status" value="1"/>
</dbReference>
<proteinExistence type="inferred from homology"/>
<gene>
    <name evidence="2" type="ORF">FMM80_28260</name>
</gene>
<organism evidence="2 3">
    <name type="scientific">Schaedlerella arabinosiphila</name>
    <dbReference type="NCBI Taxonomy" id="2044587"/>
    <lineage>
        <taxon>Bacteria</taxon>
        <taxon>Bacillati</taxon>
        <taxon>Bacillota</taxon>
        <taxon>Clostridia</taxon>
        <taxon>Lachnospirales</taxon>
        <taxon>Lachnospiraceae</taxon>
        <taxon>Schaedlerella</taxon>
    </lineage>
</organism>
<comment type="similarity">
    <text evidence="1">Belongs to the ROK (NagC/XylR) family.</text>
</comment>
<comment type="caution">
    <text evidence="2">The sequence shown here is derived from an EMBL/GenBank/DDBJ whole genome shotgun (WGS) entry which is preliminary data.</text>
</comment>